<comment type="caution">
    <text evidence="1">The sequence shown here is derived from an EMBL/GenBank/DDBJ whole genome shotgun (WGS) entry which is preliminary data.</text>
</comment>
<sequence length="266" mass="28407">MQQLDRRGAAPRGRAHGRLDAVFRDGDGVAAVRPPLGPPPLRHTFVEWPRAAWGVAQLAIEWRALVTGPAGDGRPVMVLPGLFNSDRSNLVMVRHLTALGYRASGWGLGRNLGRRTIGAEGERLFARVDERAAEAGAPVTLIGVSLGGIMARLAAHRMPGRVREVITVSSPYAGPARATRVWRAYQRITGDRVDAAETLALAALVRSPLPVPATAIWSRSDGLVNGLACRSDDCRAIEIRSSHLGVQLRPDVLRAIAGILAEGAAQ</sequence>
<gene>
    <name evidence="1" type="ORF">EO081_08935</name>
</gene>
<dbReference type="OrthoDB" id="7389193at2"/>
<dbReference type="AlphaFoldDB" id="A0A4Q2IP32"/>
<organism evidence="1 2">
    <name type="scientific">Sphingomonas desiccabilis</name>
    <dbReference type="NCBI Taxonomy" id="429134"/>
    <lineage>
        <taxon>Bacteria</taxon>
        <taxon>Pseudomonadati</taxon>
        <taxon>Pseudomonadota</taxon>
        <taxon>Alphaproteobacteria</taxon>
        <taxon>Sphingomonadales</taxon>
        <taxon>Sphingomonadaceae</taxon>
        <taxon>Sphingomonas</taxon>
    </lineage>
</organism>
<dbReference type="Proteomes" id="UP000292347">
    <property type="component" value="Unassembled WGS sequence"/>
</dbReference>
<name>A0A4Q2IP32_9SPHN</name>
<keyword evidence="1" id="KW-0378">Hydrolase</keyword>
<dbReference type="GO" id="GO:0016787">
    <property type="term" value="F:hydrolase activity"/>
    <property type="evidence" value="ECO:0007669"/>
    <property type="project" value="UniProtKB-KW"/>
</dbReference>
<dbReference type="Gene3D" id="3.40.50.1820">
    <property type="entry name" value="alpha/beta hydrolase"/>
    <property type="match status" value="1"/>
</dbReference>
<evidence type="ECO:0000313" key="1">
    <source>
        <dbReference type="EMBL" id="RXZ31373.1"/>
    </source>
</evidence>
<dbReference type="InterPro" id="IPR029058">
    <property type="entry name" value="AB_hydrolase_fold"/>
</dbReference>
<protein>
    <submittedName>
        <fullName evidence="1">Alpha/beta hydrolase</fullName>
    </submittedName>
</protein>
<proteinExistence type="predicted"/>
<dbReference type="SUPFAM" id="SSF53474">
    <property type="entry name" value="alpha/beta-Hydrolases"/>
    <property type="match status" value="1"/>
</dbReference>
<reference evidence="1 2" key="1">
    <citation type="submission" date="2019-01" db="EMBL/GenBank/DDBJ databases">
        <title>Sphingomonas mucosissima sp. nov. and Sphingomonas desiccabilis sp. nov., from biological soil crusts in the Colorado Plateau, USA.</title>
        <authorList>
            <person name="Zhu D."/>
        </authorList>
    </citation>
    <scope>NUCLEOTIDE SEQUENCE [LARGE SCALE GENOMIC DNA]</scope>
    <source>
        <strain evidence="1 2">CP1D</strain>
    </source>
</reference>
<accession>A0A4Q2IP32</accession>
<dbReference type="EMBL" id="SDPT01000002">
    <property type="protein sequence ID" value="RXZ31373.1"/>
    <property type="molecule type" value="Genomic_DNA"/>
</dbReference>
<evidence type="ECO:0000313" key="2">
    <source>
        <dbReference type="Proteomes" id="UP000292347"/>
    </source>
</evidence>
<keyword evidence="2" id="KW-1185">Reference proteome</keyword>